<dbReference type="EMBL" id="MU273527">
    <property type="protein sequence ID" value="KAI0033107.1"/>
    <property type="molecule type" value="Genomic_DNA"/>
</dbReference>
<gene>
    <name evidence="1" type="ORF">K488DRAFT_85189</name>
</gene>
<name>A0ACB8QN56_9AGAM</name>
<reference evidence="1" key="1">
    <citation type="submission" date="2021-02" db="EMBL/GenBank/DDBJ databases">
        <authorList>
            <consortium name="DOE Joint Genome Institute"/>
            <person name="Ahrendt S."/>
            <person name="Looney B.P."/>
            <person name="Miyauchi S."/>
            <person name="Morin E."/>
            <person name="Drula E."/>
            <person name="Courty P.E."/>
            <person name="Chicoki N."/>
            <person name="Fauchery L."/>
            <person name="Kohler A."/>
            <person name="Kuo A."/>
            <person name="Labutti K."/>
            <person name="Pangilinan J."/>
            <person name="Lipzen A."/>
            <person name="Riley R."/>
            <person name="Andreopoulos W."/>
            <person name="He G."/>
            <person name="Johnson J."/>
            <person name="Barry K.W."/>
            <person name="Grigoriev I.V."/>
            <person name="Nagy L."/>
            <person name="Hibbett D."/>
            <person name="Henrissat B."/>
            <person name="Matheny P.B."/>
            <person name="Labbe J."/>
            <person name="Martin F."/>
        </authorList>
    </citation>
    <scope>NUCLEOTIDE SEQUENCE</scope>
    <source>
        <strain evidence="1">EC-137</strain>
    </source>
</reference>
<evidence type="ECO:0000313" key="1">
    <source>
        <dbReference type="EMBL" id="KAI0033107.1"/>
    </source>
</evidence>
<sequence length="96" mass="10437">MDYAVRGFVDVLASDDIRWHITLLQTFGGGVGGTNGRPVWSCEGVAVGGAGVLGCWTTAEHDEDDPVGPFWLNKLRDDEDDVVLLTDDDDLEDELD</sequence>
<evidence type="ECO:0000313" key="2">
    <source>
        <dbReference type="Proteomes" id="UP000814128"/>
    </source>
</evidence>
<proteinExistence type="predicted"/>
<organism evidence="1 2">
    <name type="scientific">Vararia minispora EC-137</name>
    <dbReference type="NCBI Taxonomy" id="1314806"/>
    <lineage>
        <taxon>Eukaryota</taxon>
        <taxon>Fungi</taxon>
        <taxon>Dikarya</taxon>
        <taxon>Basidiomycota</taxon>
        <taxon>Agaricomycotina</taxon>
        <taxon>Agaricomycetes</taxon>
        <taxon>Russulales</taxon>
        <taxon>Lachnocladiaceae</taxon>
        <taxon>Vararia</taxon>
    </lineage>
</organism>
<keyword evidence="2" id="KW-1185">Reference proteome</keyword>
<accession>A0ACB8QN56</accession>
<reference evidence="1" key="2">
    <citation type="journal article" date="2022" name="New Phytol.">
        <title>Evolutionary transition to the ectomycorrhizal habit in the genomes of a hyperdiverse lineage of mushroom-forming fungi.</title>
        <authorList>
            <person name="Looney B."/>
            <person name="Miyauchi S."/>
            <person name="Morin E."/>
            <person name="Drula E."/>
            <person name="Courty P.E."/>
            <person name="Kohler A."/>
            <person name="Kuo A."/>
            <person name="LaButti K."/>
            <person name="Pangilinan J."/>
            <person name="Lipzen A."/>
            <person name="Riley R."/>
            <person name="Andreopoulos W."/>
            <person name="He G."/>
            <person name="Johnson J."/>
            <person name="Nolan M."/>
            <person name="Tritt A."/>
            <person name="Barry K.W."/>
            <person name="Grigoriev I.V."/>
            <person name="Nagy L.G."/>
            <person name="Hibbett D."/>
            <person name="Henrissat B."/>
            <person name="Matheny P.B."/>
            <person name="Labbe J."/>
            <person name="Martin F.M."/>
        </authorList>
    </citation>
    <scope>NUCLEOTIDE SEQUENCE</scope>
    <source>
        <strain evidence="1">EC-137</strain>
    </source>
</reference>
<dbReference type="Proteomes" id="UP000814128">
    <property type="component" value="Unassembled WGS sequence"/>
</dbReference>
<protein>
    <submittedName>
        <fullName evidence="1">Uncharacterized protein</fullName>
    </submittedName>
</protein>
<comment type="caution">
    <text evidence="1">The sequence shown here is derived from an EMBL/GenBank/DDBJ whole genome shotgun (WGS) entry which is preliminary data.</text>
</comment>